<organism evidence="13 14">
    <name type="scientific">Hibiscus syriacus</name>
    <name type="common">Rose of Sharon</name>
    <dbReference type="NCBI Taxonomy" id="106335"/>
    <lineage>
        <taxon>Eukaryota</taxon>
        <taxon>Viridiplantae</taxon>
        <taxon>Streptophyta</taxon>
        <taxon>Embryophyta</taxon>
        <taxon>Tracheophyta</taxon>
        <taxon>Spermatophyta</taxon>
        <taxon>Magnoliopsida</taxon>
        <taxon>eudicotyledons</taxon>
        <taxon>Gunneridae</taxon>
        <taxon>Pentapetalae</taxon>
        <taxon>rosids</taxon>
        <taxon>malvids</taxon>
        <taxon>Malvales</taxon>
        <taxon>Malvaceae</taxon>
        <taxon>Malvoideae</taxon>
        <taxon>Hibiscus</taxon>
    </lineage>
</organism>
<sequence>MHPVDVEGLGLHDYYEVVQKPMDFGIIKSKMEAKDGTGYKNVREIYSDVRLVFKNAMKYNDERQDVHIMAKTLLENLRTDCNFCLKLMKRRKDWLRRKQSRVRCEAGTRVQLATGGGGGDIGKKINHGGGEGGDDGADDDDYFDDFDDDGEGEEGGLFRSFLKRPTTSRFISRTLPQGMAWAFIGRMLADPAFLYRLLLEEVATIGSSVWWEVKNRKDRIKQEWDLALINVLTVTACNALVVWSLAPRHSYGNTFWFDLQNTLQKLPNNIFERSYPLREFDLQKRIHSLCYKAAELSIVGLTAEAVQGSLSNILSSIKKEKYQLLCGFDQAMVSHFDVIGVALLFSTAVRVYSVSSINVAGSQTSHERSQQLGETNGQRTPAEIPGTGPSRVFGQTTPTVTRIMEQPVEGGINKRPVIIAGAVEGDIWVCLDFFRPSPATVDAVADVAERPLGGRFKGANPSLTVTYSRTRYISGKMQIRTKGLASPRGHQQGELGGYNTRDGKLRSPTMVKEYSGWTEIYTVDTKSQLFDLKKVERQEEKKVIDLERTSSAESESRRCSPLRPFFGASSSSLAQFSQRSWNGSTGYSTGSPEWVTIPSTPQVVVSPEILSKLRGDSSATKAKPSSAVFNPENNPVPRIREVQWKQLPIRSHHHVLPKDDRLWRKQPTPNPLLQESLSGLAIRWYNQLSRSHIKAWKDLAKLFLEQYKHVNDMRPDRAIKQGEIKDGEASKKPPMRDRDGEIKNIHHVNKGVTISSPKSTAAVPSGTSKQDFREPRKEREHFDPIPMTYKELYRQLLDTYVVSPYLVEPMNLPYPKWYNENAHCEYHGGVLRHTIENCYAFKIIVQKMRNQNWINFNNLGASK</sequence>
<dbReference type="PANTHER" id="PTHR31038">
    <property type="entry name" value="EXPRESSED PROTEIN-RELATED"/>
    <property type="match status" value="1"/>
</dbReference>
<keyword evidence="7" id="KW-1133">Transmembrane helix</keyword>
<evidence type="ECO:0000259" key="12">
    <source>
        <dbReference type="PROSITE" id="PS50014"/>
    </source>
</evidence>
<dbReference type="PROSITE" id="PS50014">
    <property type="entry name" value="BROMODOMAIN_2"/>
    <property type="match status" value="1"/>
</dbReference>
<reference evidence="13" key="1">
    <citation type="submission" date="2019-09" db="EMBL/GenBank/DDBJ databases">
        <title>Draft genome information of white flower Hibiscus syriacus.</title>
        <authorList>
            <person name="Kim Y.-M."/>
        </authorList>
    </citation>
    <scope>NUCLEOTIDE SEQUENCE [LARGE SCALE GENOMIC DNA]</scope>
    <source>
        <strain evidence="13">YM2019G1</strain>
    </source>
</reference>
<evidence type="ECO:0000256" key="4">
    <source>
        <dbReference type="ARBA" id="ARBA00022640"/>
    </source>
</evidence>
<keyword evidence="5" id="KW-0812">Transmembrane</keyword>
<evidence type="ECO:0000313" key="13">
    <source>
        <dbReference type="EMBL" id="KAE8665157.1"/>
    </source>
</evidence>
<accession>A0A6A2Y4F6</accession>
<name>A0A6A2Y4F6_HIBSY</name>
<dbReference type="GO" id="GO:0009706">
    <property type="term" value="C:chloroplast inner membrane"/>
    <property type="evidence" value="ECO:0007669"/>
    <property type="project" value="TreeGrafter"/>
</dbReference>
<keyword evidence="3" id="KW-0150">Chloroplast</keyword>
<evidence type="ECO:0000256" key="8">
    <source>
        <dbReference type="ARBA" id="ARBA00023117"/>
    </source>
</evidence>
<gene>
    <name evidence="13" type="ORF">F3Y22_tig00112657pilonHSYRG00019</name>
</gene>
<dbReference type="PRINTS" id="PR00503">
    <property type="entry name" value="BROMODOMAIN"/>
</dbReference>
<protein>
    <submittedName>
        <fullName evidence="13">GNS1/SUR4 membrane protein family</fullName>
    </submittedName>
</protein>
<dbReference type="InterPro" id="IPR036427">
    <property type="entry name" value="Bromodomain-like_sf"/>
</dbReference>
<dbReference type="Proteomes" id="UP000436088">
    <property type="component" value="Unassembled WGS sequence"/>
</dbReference>
<comment type="similarity">
    <text evidence="2">Belongs to the RETICULATA family.</text>
</comment>
<dbReference type="Gene3D" id="1.20.920.10">
    <property type="entry name" value="Bromodomain-like"/>
    <property type="match status" value="1"/>
</dbReference>
<evidence type="ECO:0000256" key="10">
    <source>
        <dbReference type="PROSITE-ProRule" id="PRU00035"/>
    </source>
</evidence>
<dbReference type="InterPro" id="IPR001487">
    <property type="entry name" value="Bromodomain"/>
</dbReference>
<evidence type="ECO:0000256" key="5">
    <source>
        <dbReference type="ARBA" id="ARBA00022692"/>
    </source>
</evidence>
<feature type="region of interest" description="Disordered" evidence="11">
    <location>
        <begin position="482"/>
        <end position="502"/>
    </location>
</feature>
<keyword evidence="4" id="KW-0934">Plastid</keyword>
<keyword evidence="6" id="KW-0809">Transit peptide</keyword>
<keyword evidence="8 10" id="KW-0103">Bromodomain</keyword>
<dbReference type="InterPro" id="IPR021825">
    <property type="entry name" value="RETICULATA-related"/>
</dbReference>
<feature type="region of interest" description="Disordered" evidence="11">
    <location>
        <begin position="615"/>
        <end position="634"/>
    </location>
</feature>
<dbReference type="SMART" id="SM00297">
    <property type="entry name" value="BROMO"/>
    <property type="match status" value="1"/>
</dbReference>
<evidence type="ECO:0000256" key="7">
    <source>
        <dbReference type="ARBA" id="ARBA00022989"/>
    </source>
</evidence>
<dbReference type="SUPFAM" id="SSF47370">
    <property type="entry name" value="Bromodomain"/>
    <property type="match status" value="1"/>
</dbReference>
<comment type="caution">
    <text evidence="13">The sequence shown here is derived from an EMBL/GenBank/DDBJ whole genome shotgun (WGS) entry which is preliminary data.</text>
</comment>
<feature type="compositionally biased region" description="Polar residues" evidence="11">
    <location>
        <begin position="363"/>
        <end position="379"/>
    </location>
</feature>
<feature type="domain" description="Bromo" evidence="12">
    <location>
        <begin position="1"/>
        <end position="67"/>
    </location>
</feature>
<evidence type="ECO:0000256" key="6">
    <source>
        <dbReference type="ARBA" id="ARBA00022946"/>
    </source>
</evidence>
<evidence type="ECO:0000256" key="11">
    <source>
        <dbReference type="SAM" id="MobiDB-lite"/>
    </source>
</evidence>
<evidence type="ECO:0000256" key="3">
    <source>
        <dbReference type="ARBA" id="ARBA00022528"/>
    </source>
</evidence>
<feature type="region of interest" description="Disordered" evidence="11">
    <location>
        <begin position="755"/>
        <end position="778"/>
    </location>
</feature>
<evidence type="ECO:0000313" key="14">
    <source>
        <dbReference type="Proteomes" id="UP000436088"/>
    </source>
</evidence>
<feature type="region of interest" description="Disordered" evidence="11">
    <location>
        <begin position="363"/>
        <end position="388"/>
    </location>
</feature>
<evidence type="ECO:0000256" key="1">
    <source>
        <dbReference type="ARBA" id="ARBA00004508"/>
    </source>
</evidence>
<evidence type="ECO:0000256" key="9">
    <source>
        <dbReference type="ARBA" id="ARBA00023136"/>
    </source>
</evidence>
<dbReference type="PANTHER" id="PTHR31038:SF2">
    <property type="entry name" value="PROTEIN RETICULATA-RELATED 1, CHLOROPLASTIC"/>
    <property type="match status" value="1"/>
</dbReference>
<keyword evidence="14" id="KW-1185">Reference proteome</keyword>
<feature type="region of interest" description="Disordered" evidence="11">
    <location>
        <begin position="115"/>
        <end position="134"/>
    </location>
</feature>
<dbReference type="Pfam" id="PF11891">
    <property type="entry name" value="RETICULATA-like"/>
    <property type="match status" value="1"/>
</dbReference>
<dbReference type="AlphaFoldDB" id="A0A6A2Y4F6"/>
<dbReference type="Pfam" id="PF00439">
    <property type="entry name" value="Bromodomain"/>
    <property type="match status" value="1"/>
</dbReference>
<keyword evidence="9" id="KW-0472">Membrane</keyword>
<evidence type="ECO:0000256" key="2">
    <source>
        <dbReference type="ARBA" id="ARBA00010793"/>
    </source>
</evidence>
<proteinExistence type="inferred from homology"/>
<dbReference type="GO" id="GO:0099402">
    <property type="term" value="P:plant organ development"/>
    <property type="evidence" value="ECO:0007669"/>
    <property type="project" value="TreeGrafter"/>
</dbReference>
<comment type="subcellular location">
    <subcellularLocation>
        <location evidence="1">Plastid</location>
        <location evidence="1">Chloroplast membrane</location>
        <topology evidence="1">Multi-pass membrane protein</topology>
    </subcellularLocation>
</comment>
<dbReference type="EMBL" id="VEPZ02001626">
    <property type="protein sequence ID" value="KAE8665157.1"/>
    <property type="molecule type" value="Genomic_DNA"/>
</dbReference>